<sequence>MLDKSYTNSAQISDAEEYDSKIFRVVVFSQEMKDHNTEHMTITIWFCLDSNYKGVLVAEHEHGNITLDSHDTFRLGEGSLGEGIQRQPPVTVTMEANNSNAWNPDTYQKVIYGLILHQFYCGVKFR</sequence>
<reference evidence="1 2" key="1">
    <citation type="journal article" date="2017" name="PLoS Biol.">
        <title>The sea cucumber genome provides insights into morphological evolution and visceral regeneration.</title>
        <authorList>
            <person name="Zhang X."/>
            <person name="Sun L."/>
            <person name="Yuan J."/>
            <person name="Sun Y."/>
            <person name="Gao Y."/>
            <person name="Zhang L."/>
            <person name="Li S."/>
            <person name="Dai H."/>
            <person name="Hamel J.F."/>
            <person name="Liu C."/>
            <person name="Yu Y."/>
            <person name="Liu S."/>
            <person name="Lin W."/>
            <person name="Guo K."/>
            <person name="Jin S."/>
            <person name="Xu P."/>
            <person name="Storey K.B."/>
            <person name="Huan P."/>
            <person name="Zhang T."/>
            <person name="Zhou Y."/>
            <person name="Zhang J."/>
            <person name="Lin C."/>
            <person name="Li X."/>
            <person name="Xing L."/>
            <person name="Huo D."/>
            <person name="Sun M."/>
            <person name="Wang L."/>
            <person name="Mercier A."/>
            <person name="Li F."/>
            <person name="Yang H."/>
            <person name="Xiang J."/>
        </authorList>
    </citation>
    <scope>NUCLEOTIDE SEQUENCE [LARGE SCALE GENOMIC DNA]</scope>
    <source>
        <strain evidence="1">Shaxun</strain>
        <tissue evidence="1">Muscle</tissue>
    </source>
</reference>
<keyword evidence="2" id="KW-1185">Reference proteome</keyword>
<evidence type="ECO:0000313" key="2">
    <source>
        <dbReference type="Proteomes" id="UP000230750"/>
    </source>
</evidence>
<protein>
    <submittedName>
        <fullName evidence="1">Uncharacterized protein</fullName>
    </submittedName>
</protein>
<dbReference type="EMBL" id="MRZV01000856">
    <property type="protein sequence ID" value="PIK43362.1"/>
    <property type="molecule type" value="Genomic_DNA"/>
</dbReference>
<accession>A0A2G8K5W3</accession>
<dbReference type="Proteomes" id="UP000230750">
    <property type="component" value="Unassembled WGS sequence"/>
</dbReference>
<dbReference type="AlphaFoldDB" id="A0A2G8K5W3"/>
<evidence type="ECO:0000313" key="1">
    <source>
        <dbReference type="EMBL" id="PIK43362.1"/>
    </source>
</evidence>
<organism evidence="1 2">
    <name type="scientific">Stichopus japonicus</name>
    <name type="common">Sea cucumber</name>
    <dbReference type="NCBI Taxonomy" id="307972"/>
    <lineage>
        <taxon>Eukaryota</taxon>
        <taxon>Metazoa</taxon>
        <taxon>Echinodermata</taxon>
        <taxon>Eleutherozoa</taxon>
        <taxon>Echinozoa</taxon>
        <taxon>Holothuroidea</taxon>
        <taxon>Aspidochirotacea</taxon>
        <taxon>Aspidochirotida</taxon>
        <taxon>Stichopodidae</taxon>
        <taxon>Apostichopus</taxon>
    </lineage>
</organism>
<proteinExistence type="predicted"/>
<gene>
    <name evidence="1" type="ORF">BSL78_19794</name>
</gene>
<name>A0A2G8K5W3_STIJA</name>
<comment type="caution">
    <text evidence="1">The sequence shown here is derived from an EMBL/GenBank/DDBJ whole genome shotgun (WGS) entry which is preliminary data.</text>
</comment>